<keyword evidence="2" id="KW-0378">Hydrolase</keyword>
<dbReference type="Gene3D" id="3.40.50.1000">
    <property type="entry name" value="HAD superfamily/HAD-like"/>
    <property type="match status" value="1"/>
</dbReference>
<keyword evidence="3" id="KW-1185">Reference proteome</keyword>
<dbReference type="InterPro" id="IPR050582">
    <property type="entry name" value="HAD-like_SerB"/>
</dbReference>
<evidence type="ECO:0000256" key="1">
    <source>
        <dbReference type="ARBA" id="ARBA00009184"/>
    </source>
</evidence>
<dbReference type="Pfam" id="PF12710">
    <property type="entry name" value="HAD"/>
    <property type="match status" value="1"/>
</dbReference>
<dbReference type="SUPFAM" id="SSF56784">
    <property type="entry name" value="HAD-like"/>
    <property type="match status" value="1"/>
</dbReference>
<comment type="caution">
    <text evidence="2">The sequence shown here is derived from an EMBL/GenBank/DDBJ whole genome shotgun (WGS) entry which is preliminary data.</text>
</comment>
<comment type="similarity">
    <text evidence="1">Belongs to the HAD-like hydrolase superfamily. SerB family.</text>
</comment>
<sequence length="293" mass="31674">MSDEILPSWRPGATRDAIVAFLDAAAEVPVQRRVACFDNDGTLWSEKPSYVQLDFFVDAMKRAVRDDPSAAEQPEFAALISGDQAAIGEIGLERIAHALTGLFEGISPEDFTARVHEFMAKGTARTYRPMLELIDELRRREFTVCVVTGGGTEFVRAISHDLYGVPPEDVVGSLIGYEFVPTDAGGPGLRRTNELASAANEGAAKVNNIQMQLGRRPIFAAGNSGGDREMLEWATGGDGPTLAVLLDHDDADRETAYVSSAVTFADPEPITAVGARLGWTVVSMRDDWAAVWT</sequence>
<dbReference type="Proteomes" id="UP001499974">
    <property type="component" value="Unassembled WGS sequence"/>
</dbReference>
<reference evidence="3" key="1">
    <citation type="journal article" date="2019" name="Int. J. Syst. Evol. Microbiol.">
        <title>The Global Catalogue of Microorganisms (GCM) 10K type strain sequencing project: providing services to taxonomists for standard genome sequencing and annotation.</title>
        <authorList>
            <consortium name="The Broad Institute Genomics Platform"/>
            <consortium name="The Broad Institute Genome Sequencing Center for Infectious Disease"/>
            <person name="Wu L."/>
            <person name="Ma J."/>
        </authorList>
    </citation>
    <scope>NUCLEOTIDE SEQUENCE [LARGE SCALE GENOMIC DNA]</scope>
    <source>
        <strain evidence="3">JCM 18531</strain>
    </source>
</reference>
<evidence type="ECO:0000313" key="2">
    <source>
        <dbReference type="EMBL" id="GAA4706755.1"/>
    </source>
</evidence>
<dbReference type="GO" id="GO:0016787">
    <property type="term" value="F:hydrolase activity"/>
    <property type="evidence" value="ECO:0007669"/>
    <property type="project" value="UniProtKB-KW"/>
</dbReference>
<dbReference type="RefSeq" id="WP_345521753.1">
    <property type="nucleotide sequence ID" value="NZ_BAABKM010000002.1"/>
</dbReference>
<dbReference type="InterPro" id="IPR023214">
    <property type="entry name" value="HAD_sf"/>
</dbReference>
<protein>
    <submittedName>
        <fullName evidence="2">HAD family hydrolase</fullName>
    </submittedName>
</protein>
<accession>A0ABP8XG29</accession>
<evidence type="ECO:0000313" key="3">
    <source>
        <dbReference type="Proteomes" id="UP001499974"/>
    </source>
</evidence>
<gene>
    <name evidence="2" type="ORF">GCM10023349_26270</name>
</gene>
<proteinExistence type="inferred from homology"/>
<name>A0ABP8XG29_9ACTN</name>
<organism evidence="2 3">
    <name type="scientific">Nocardioides conyzicola</name>
    <dbReference type="NCBI Taxonomy" id="1651781"/>
    <lineage>
        <taxon>Bacteria</taxon>
        <taxon>Bacillati</taxon>
        <taxon>Actinomycetota</taxon>
        <taxon>Actinomycetes</taxon>
        <taxon>Propionibacteriales</taxon>
        <taxon>Nocardioidaceae</taxon>
        <taxon>Nocardioides</taxon>
    </lineage>
</organism>
<dbReference type="PANTHER" id="PTHR43344">
    <property type="entry name" value="PHOSPHOSERINE PHOSPHATASE"/>
    <property type="match status" value="1"/>
</dbReference>
<dbReference type="EMBL" id="BAABKM010000002">
    <property type="protein sequence ID" value="GAA4706755.1"/>
    <property type="molecule type" value="Genomic_DNA"/>
</dbReference>
<dbReference type="InterPro" id="IPR036412">
    <property type="entry name" value="HAD-like_sf"/>
</dbReference>